<dbReference type="AlphaFoldDB" id="A0A8H7N2I9"/>
<gene>
    <name evidence="2" type="ORF">IM811_004355</name>
</gene>
<dbReference type="Proteomes" id="UP000616885">
    <property type="component" value="Unassembled WGS sequence"/>
</dbReference>
<feature type="region of interest" description="Disordered" evidence="1">
    <location>
        <begin position="1"/>
        <end position="35"/>
    </location>
</feature>
<reference evidence="2" key="1">
    <citation type="submission" date="2020-10" db="EMBL/GenBank/DDBJ databases">
        <title>High-Quality Genome Resource of Clonostachys rosea strain S41 by Oxford Nanopore Long-Read Sequencing.</title>
        <authorList>
            <person name="Wang H."/>
        </authorList>
    </citation>
    <scope>NUCLEOTIDE SEQUENCE</scope>
    <source>
        <strain evidence="2">S41</strain>
    </source>
</reference>
<feature type="compositionally biased region" description="Basic and acidic residues" evidence="1">
    <location>
        <begin position="1"/>
        <end position="12"/>
    </location>
</feature>
<evidence type="ECO:0000256" key="1">
    <source>
        <dbReference type="SAM" id="MobiDB-lite"/>
    </source>
</evidence>
<feature type="region of interest" description="Disordered" evidence="1">
    <location>
        <begin position="95"/>
        <end position="119"/>
    </location>
</feature>
<proteinExistence type="predicted"/>
<accession>A0A8H7N2I9</accession>
<comment type="caution">
    <text evidence="2">The sequence shown here is derived from an EMBL/GenBank/DDBJ whole genome shotgun (WGS) entry which is preliminary data.</text>
</comment>
<sequence>MGNLGKEKEEVNHGQQDGDAPPPYQEPTHDAPPDFEESIAAARASYKRDPITVKFPARFTCFYHWNSFTFHLGTSKKDLLFAVSPARLWGQKETLLRAGPEKSDPPLATAGTLKGSKQTSSLIKVHPHSGGDHKEILEVAMTGDYESTHRFSVPVGEKKQLEFFEWRNSRGAEVREVAEKKTTGYKLVRLSDSDVERGGSRQEREAGFTSDGRRVVAVAFHTANWMAGPQFAFLSDTLGETFEIVAVMSFLRIYELASQQAATAGAVAAA</sequence>
<evidence type="ECO:0000313" key="2">
    <source>
        <dbReference type="EMBL" id="KAF9746054.1"/>
    </source>
</evidence>
<name>A0A8H7N2I9_BIOOC</name>
<dbReference type="EMBL" id="JADCTT010000012">
    <property type="protein sequence ID" value="KAF9746054.1"/>
    <property type="molecule type" value="Genomic_DNA"/>
</dbReference>
<evidence type="ECO:0000313" key="3">
    <source>
        <dbReference type="Proteomes" id="UP000616885"/>
    </source>
</evidence>
<organism evidence="2 3">
    <name type="scientific">Bionectria ochroleuca</name>
    <name type="common">Gliocladium roseum</name>
    <dbReference type="NCBI Taxonomy" id="29856"/>
    <lineage>
        <taxon>Eukaryota</taxon>
        <taxon>Fungi</taxon>
        <taxon>Dikarya</taxon>
        <taxon>Ascomycota</taxon>
        <taxon>Pezizomycotina</taxon>
        <taxon>Sordariomycetes</taxon>
        <taxon>Hypocreomycetidae</taxon>
        <taxon>Hypocreales</taxon>
        <taxon>Bionectriaceae</taxon>
        <taxon>Clonostachys</taxon>
    </lineage>
</organism>
<protein>
    <submittedName>
        <fullName evidence="2">Uncharacterized protein</fullName>
    </submittedName>
</protein>